<keyword evidence="3" id="KW-1185">Reference proteome</keyword>
<feature type="compositionally biased region" description="Basic and acidic residues" evidence="1">
    <location>
        <begin position="229"/>
        <end position="240"/>
    </location>
</feature>
<evidence type="ECO:0000313" key="2">
    <source>
        <dbReference type="EMBL" id="KAF5348198.1"/>
    </source>
</evidence>
<protein>
    <submittedName>
        <fullName evidence="2">Uncharacterized protein</fullName>
    </submittedName>
</protein>
<feature type="region of interest" description="Disordered" evidence="1">
    <location>
        <begin position="293"/>
        <end position="325"/>
    </location>
</feature>
<gene>
    <name evidence="2" type="ORF">D9758_014667</name>
</gene>
<name>A0A8H5CV81_9AGAR</name>
<feature type="region of interest" description="Disordered" evidence="1">
    <location>
        <begin position="365"/>
        <end position="405"/>
    </location>
</feature>
<feature type="compositionally biased region" description="Acidic residues" evidence="1">
    <location>
        <begin position="384"/>
        <end position="400"/>
    </location>
</feature>
<dbReference type="InterPro" id="IPR021109">
    <property type="entry name" value="Peptidase_aspartic_dom_sf"/>
</dbReference>
<accession>A0A8H5CV81</accession>
<dbReference type="AlphaFoldDB" id="A0A8H5CV81"/>
<dbReference type="CDD" id="cd00303">
    <property type="entry name" value="retropepsin_like"/>
    <property type="match status" value="1"/>
</dbReference>
<dbReference type="SUPFAM" id="SSF53098">
    <property type="entry name" value="Ribonuclease H-like"/>
    <property type="match status" value="1"/>
</dbReference>
<proteinExistence type="predicted"/>
<dbReference type="EMBL" id="JAACJM010000087">
    <property type="protein sequence ID" value="KAF5348198.1"/>
    <property type="molecule type" value="Genomic_DNA"/>
</dbReference>
<sequence>MKEELKDQKVTVTSDGVNGISKNSITGISVSAKLKGQLVLVDYFQIHAAGNQTAEEATGAIGWLNNHGPVRKIFDEGQIAQNQSALAYATANMTCWTTHQAAFHRLQELQQILHKTAFNNHDAIIAAHIGATASKSNAEITALRSAAEEQLGLLEDLNFWRRLSDLLDDIEPIAYATNICQSDDARPDVVLLAFVEMCKRLERQWKTFNQPLMIVALILNPYKCLERNDRNDNAQRDRNQKPNNGRLFRMVEEEGDQNSRLFKMVEVENSPKNSESSTNDSDSSDQHVWDRYNRESSDSDRNDAQDSSDHGPWGRSQWTSDAADENYLDNERTGFMREEYNDDSPQEKSPLYEHMGTICANHDSESVSSYDTCPDLHSVSSSESSDDEYEGPDSESESEPESVLRLDFGEYLRAMKVTKENEVYPSLKPEPKKAPRTGKRPIRTSEENRCLAAFVEFNGVQAFALFDSGSTSDAISPDFARNAKLRIFQLENPVTLQLGTKGSRSRITYGCTSPYTFKSANDIVSSKDYFDIANIDRYDVILGTVFMGKHGLSLHFEDDTVQLKGIPIPTLSEKEEVQELTRRYAKNISLNVQPKDCEKIEVRKRPRKYGVITPSKLNLKGKSKEKVQH</sequence>
<comment type="caution">
    <text evidence="2">The sequence shown here is derived from an EMBL/GenBank/DDBJ whole genome shotgun (WGS) entry which is preliminary data.</text>
</comment>
<feature type="region of interest" description="Disordered" evidence="1">
    <location>
        <begin position="268"/>
        <end position="287"/>
    </location>
</feature>
<reference evidence="2 3" key="1">
    <citation type="journal article" date="2020" name="ISME J.">
        <title>Uncovering the hidden diversity of litter-decomposition mechanisms in mushroom-forming fungi.</title>
        <authorList>
            <person name="Floudas D."/>
            <person name="Bentzer J."/>
            <person name="Ahren D."/>
            <person name="Johansson T."/>
            <person name="Persson P."/>
            <person name="Tunlid A."/>
        </authorList>
    </citation>
    <scope>NUCLEOTIDE SEQUENCE [LARGE SCALE GENOMIC DNA]</scope>
    <source>
        <strain evidence="2 3">CBS 291.85</strain>
    </source>
</reference>
<dbReference type="Gene3D" id="2.40.70.10">
    <property type="entry name" value="Acid Proteases"/>
    <property type="match status" value="1"/>
</dbReference>
<evidence type="ECO:0000313" key="3">
    <source>
        <dbReference type="Proteomes" id="UP000559256"/>
    </source>
</evidence>
<feature type="region of interest" description="Disordered" evidence="1">
    <location>
        <begin position="229"/>
        <end position="249"/>
    </location>
</feature>
<dbReference type="Proteomes" id="UP000559256">
    <property type="component" value="Unassembled WGS sequence"/>
</dbReference>
<dbReference type="OrthoDB" id="2799149at2759"/>
<organism evidence="2 3">
    <name type="scientific">Tetrapyrgos nigripes</name>
    <dbReference type="NCBI Taxonomy" id="182062"/>
    <lineage>
        <taxon>Eukaryota</taxon>
        <taxon>Fungi</taxon>
        <taxon>Dikarya</taxon>
        <taxon>Basidiomycota</taxon>
        <taxon>Agaricomycotina</taxon>
        <taxon>Agaricomycetes</taxon>
        <taxon>Agaricomycetidae</taxon>
        <taxon>Agaricales</taxon>
        <taxon>Marasmiineae</taxon>
        <taxon>Marasmiaceae</taxon>
        <taxon>Tetrapyrgos</taxon>
    </lineage>
</organism>
<evidence type="ECO:0000256" key="1">
    <source>
        <dbReference type="SAM" id="MobiDB-lite"/>
    </source>
</evidence>
<dbReference type="InterPro" id="IPR012337">
    <property type="entry name" value="RNaseH-like_sf"/>
</dbReference>
<feature type="compositionally biased region" description="Basic and acidic residues" evidence="1">
    <location>
        <begin position="293"/>
        <end position="309"/>
    </location>
</feature>